<reference evidence="1" key="1">
    <citation type="journal article" date="2015" name="Nature">
        <title>Complex archaea that bridge the gap between prokaryotes and eukaryotes.</title>
        <authorList>
            <person name="Spang A."/>
            <person name="Saw J.H."/>
            <person name="Jorgensen S.L."/>
            <person name="Zaremba-Niedzwiedzka K."/>
            <person name="Martijn J."/>
            <person name="Lind A.E."/>
            <person name="van Eijk R."/>
            <person name="Schleper C."/>
            <person name="Guy L."/>
            <person name="Ettema T.J."/>
        </authorList>
    </citation>
    <scope>NUCLEOTIDE SEQUENCE</scope>
</reference>
<protein>
    <submittedName>
        <fullName evidence="1">Uncharacterized protein</fullName>
    </submittedName>
</protein>
<dbReference type="AlphaFoldDB" id="A0A0F9IBQ0"/>
<accession>A0A0F9IBQ0</accession>
<sequence length="44" mass="5209">MMDEEPGEFMEIEELQKEIESESTKNRTNAILLKQSRKPIIESR</sequence>
<gene>
    <name evidence="1" type="ORF">LCGC14_1678480</name>
</gene>
<name>A0A0F9IBQ0_9ZZZZ</name>
<dbReference type="EMBL" id="LAZR01014515">
    <property type="protein sequence ID" value="KKM17159.1"/>
    <property type="molecule type" value="Genomic_DNA"/>
</dbReference>
<organism evidence="1">
    <name type="scientific">marine sediment metagenome</name>
    <dbReference type="NCBI Taxonomy" id="412755"/>
    <lineage>
        <taxon>unclassified sequences</taxon>
        <taxon>metagenomes</taxon>
        <taxon>ecological metagenomes</taxon>
    </lineage>
</organism>
<comment type="caution">
    <text evidence="1">The sequence shown here is derived from an EMBL/GenBank/DDBJ whole genome shotgun (WGS) entry which is preliminary data.</text>
</comment>
<evidence type="ECO:0000313" key="1">
    <source>
        <dbReference type="EMBL" id="KKM17159.1"/>
    </source>
</evidence>
<proteinExistence type="predicted"/>